<dbReference type="SMART" id="SM00220">
    <property type="entry name" value="S_TKc"/>
    <property type="match status" value="1"/>
</dbReference>
<evidence type="ECO:0000256" key="1">
    <source>
        <dbReference type="ARBA" id="ARBA00012513"/>
    </source>
</evidence>
<dbReference type="Gene3D" id="1.10.510.10">
    <property type="entry name" value="Transferase(Phosphotransferase) domain 1"/>
    <property type="match status" value="1"/>
</dbReference>
<evidence type="ECO:0000259" key="10">
    <source>
        <dbReference type="PROSITE" id="PS50011"/>
    </source>
</evidence>
<keyword evidence="5" id="KW-0418">Kinase</keyword>
<evidence type="ECO:0000256" key="8">
    <source>
        <dbReference type="SAM" id="MobiDB-lite"/>
    </source>
</evidence>
<keyword evidence="9" id="KW-0812">Transmembrane</keyword>
<keyword evidence="3" id="KW-0808">Transferase</keyword>
<dbReference type="PROSITE" id="PS00108">
    <property type="entry name" value="PROTEIN_KINASE_ST"/>
    <property type="match status" value="1"/>
</dbReference>
<evidence type="ECO:0000313" key="11">
    <source>
        <dbReference type="EMBL" id="GAA1671204.1"/>
    </source>
</evidence>
<dbReference type="RefSeq" id="WP_344309311.1">
    <property type="nucleotide sequence ID" value="NZ_BAAANY010000008.1"/>
</dbReference>
<keyword evidence="9" id="KW-1133">Transmembrane helix</keyword>
<accession>A0ABN2GIP1</accession>
<feature type="transmembrane region" description="Helical" evidence="9">
    <location>
        <begin position="300"/>
        <end position="321"/>
    </location>
</feature>
<evidence type="ECO:0000256" key="9">
    <source>
        <dbReference type="SAM" id="Phobius"/>
    </source>
</evidence>
<dbReference type="EMBL" id="BAAANY010000008">
    <property type="protein sequence ID" value="GAA1671204.1"/>
    <property type="molecule type" value="Genomic_DNA"/>
</dbReference>
<keyword evidence="2" id="KW-0723">Serine/threonine-protein kinase</keyword>
<dbReference type="InterPro" id="IPR017441">
    <property type="entry name" value="Protein_kinase_ATP_BS"/>
</dbReference>
<keyword evidence="12" id="KW-1185">Reference proteome</keyword>
<feature type="binding site" evidence="7">
    <location>
        <position position="40"/>
    </location>
    <ligand>
        <name>ATP</name>
        <dbReference type="ChEBI" id="CHEBI:30616"/>
    </ligand>
</feature>
<dbReference type="InterPro" id="IPR000719">
    <property type="entry name" value="Prot_kinase_dom"/>
</dbReference>
<comment type="caution">
    <text evidence="11">The sequence shown here is derived from an EMBL/GenBank/DDBJ whole genome shotgun (WGS) entry which is preliminary data.</text>
</comment>
<keyword evidence="6 7" id="KW-0067">ATP-binding</keyword>
<evidence type="ECO:0000256" key="4">
    <source>
        <dbReference type="ARBA" id="ARBA00022741"/>
    </source>
</evidence>
<dbReference type="EC" id="2.7.11.1" evidence="1"/>
<dbReference type="PANTHER" id="PTHR43289">
    <property type="entry name" value="MITOGEN-ACTIVATED PROTEIN KINASE KINASE KINASE 20-RELATED"/>
    <property type="match status" value="1"/>
</dbReference>
<keyword evidence="4 7" id="KW-0547">Nucleotide-binding</keyword>
<dbReference type="InterPro" id="IPR008271">
    <property type="entry name" value="Ser/Thr_kinase_AS"/>
</dbReference>
<organism evidence="11 12">
    <name type="scientific">Fodinicola feengrottensis</name>
    <dbReference type="NCBI Taxonomy" id="435914"/>
    <lineage>
        <taxon>Bacteria</taxon>
        <taxon>Bacillati</taxon>
        <taxon>Actinomycetota</taxon>
        <taxon>Actinomycetes</taxon>
        <taxon>Mycobacteriales</taxon>
        <taxon>Fodinicola</taxon>
    </lineage>
</organism>
<evidence type="ECO:0000256" key="3">
    <source>
        <dbReference type="ARBA" id="ARBA00022679"/>
    </source>
</evidence>
<dbReference type="PANTHER" id="PTHR43289:SF6">
    <property type="entry name" value="SERINE_THREONINE-PROTEIN KINASE NEKL-3"/>
    <property type="match status" value="1"/>
</dbReference>
<dbReference type="InterPro" id="IPR011009">
    <property type="entry name" value="Kinase-like_dom_sf"/>
</dbReference>
<dbReference type="Gene3D" id="3.30.200.20">
    <property type="entry name" value="Phosphorylase Kinase, domain 1"/>
    <property type="match status" value="1"/>
</dbReference>
<feature type="domain" description="Protein kinase" evidence="10">
    <location>
        <begin position="11"/>
        <end position="261"/>
    </location>
</feature>
<feature type="region of interest" description="Disordered" evidence="8">
    <location>
        <begin position="327"/>
        <end position="356"/>
    </location>
</feature>
<dbReference type="Proteomes" id="UP001500618">
    <property type="component" value="Unassembled WGS sequence"/>
</dbReference>
<protein>
    <recommendedName>
        <fullName evidence="1">non-specific serine/threonine protein kinase</fullName>
        <ecNumber evidence="1">2.7.11.1</ecNumber>
    </recommendedName>
</protein>
<dbReference type="Pfam" id="PF00069">
    <property type="entry name" value="Pkinase"/>
    <property type="match status" value="1"/>
</dbReference>
<name>A0ABN2GIP1_9ACTN</name>
<dbReference type="PROSITE" id="PS00107">
    <property type="entry name" value="PROTEIN_KINASE_ATP"/>
    <property type="match status" value="1"/>
</dbReference>
<feature type="compositionally biased region" description="Low complexity" evidence="8">
    <location>
        <begin position="336"/>
        <end position="347"/>
    </location>
</feature>
<keyword evidence="9" id="KW-0472">Membrane</keyword>
<dbReference type="CDD" id="cd14014">
    <property type="entry name" value="STKc_PknB_like"/>
    <property type="match status" value="1"/>
</dbReference>
<evidence type="ECO:0000256" key="2">
    <source>
        <dbReference type="ARBA" id="ARBA00022527"/>
    </source>
</evidence>
<dbReference type="SUPFAM" id="SSF56112">
    <property type="entry name" value="Protein kinase-like (PK-like)"/>
    <property type="match status" value="1"/>
</dbReference>
<evidence type="ECO:0000256" key="7">
    <source>
        <dbReference type="PROSITE-ProRule" id="PRU10141"/>
    </source>
</evidence>
<gene>
    <name evidence="11" type="ORF">GCM10009765_20800</name>
</gene>
<sequence length="623" mass="64887">MQEGQLIAGRYRLVRVIGAGGMGEVWLAVDQAEGTLVALKIAGTGPDTGRGVRAMEAATRLGHPNIVGLLDTVRDGNVQWLVMEYVRSASLDKIIAKSPNQGVRQVAALGAQMASALAAVHAEGVVHRDVKPGNILIAPDGSAKLADFGISRVSWGDPTVTNSGQVGGTPAYMGAEVANGDDPTTASDVFSLGATLFAAIEDEPIYGLEQNPLKTLRKAARMQIGEPRRAGPLTPLISAMLAPEPADRPTAAQAAQALAEVANGSALPSVPAALLGPDGLPERTPEWWPSWLTRRRSRMVGVAAVAVAVVVVLLAVFVSGVGRHSLPVKPVAGRDPSPSGSAAAKPATVGDPRTADPCALLKTSDFTKYGRVELSAADANFNRCDVLVHTSAADPIDVQVILDLPQSSPPEGAQATKTGPITVYRSPLVDGECDRILQLADHNLVRVQAVQDGPANLCAIAEAATRTALGILTQKAVPRRTAPLPATSLASLDACSLVGQQALAQLPAAATSTPNHGFGGWDCVWESKDTATSVEVTYERNNSAPSAGTPVKTAGRTVYLQPKYDDDHMCLAQLSYRSAADRSGDPIFELIDIKVHRDNIDGSELCAPARTIATSVAGKLPAV</sequence>
<reference evidence="11 12" key="1">
    <citation type="journal article" date="2019" name="Int. J. Syst. Evol. Microbiol.">
        <title>The Global Catalogue of Microorganisms (GCM) 10K type strain sequencing project: providing services to taxonomists for standard genome sequencing and annotation.</title>
        <authorList>
            <consortium name="The Broad Institute Genomics Platform"/>
            <consortium name="The Broad Institute Genome Sequencing Center for Infectious Disease"/>
            <person name="Wu L."/>
            <person name="Ma J."/>
        </authorList>
    </citation>
    <scope>NUCLEOTIDE SEQUENCE [LARGE SCALE GENOMIC DNA]</scope>
    <source>
        <strain evidence="11 12">JCM 14718</strain>
    </source>
</reference>
<evidence type="ECO:0000256" key="5">
    <source>
        <dbReference type="ARBA" id="ARBA00022777"/>
    </source>
</evidence>
<evidence type="ECO:0000313" key="12">
    <source>
        <dbReference type="Proteomes" id="UP001500618"/>
    </source>
</evidence>
<dbReference type="PROSITE" id="PS50011">
    <property type="entry name" value="PROTEIN_KINASE_DOM"/>
    <property type="match status" value="1"/>
</dbReference>
<proteinExistence type="predicted"/>
<evidence type="ECO:0000256" key="6">
    <source>
        <dbReference type="ARBA" id="ARBA00022840"/>
    </source>
</evidence>